<keyword evidence="1" id="KW-0472">Membrane</keyword>
<dbReference type="RefSeq" id="WP_078925182.1">
    <property type="nucleotide sequence ID" value="NZ_FUXB01000003.1"/>
</dbReference>
<protein>
    <recommendedName>
        <fullName evidence="4">DUF2982 domain-containing protein</fullName>
    </recommendedName>
</protein>
<keyword evidence="3" id="KW-1185">Reference proteome</keyword>
<evidence type="ECO:0000256" key="1">
    <source>
        <dbReference type="SAM" id="Phobius"/>
    </source>
</evidence>
<reference evidence="3" key="1">
    <citation type="submission" date="2017-02" db="EMBL/GenBank/DDBJ databases">
        <authorList>
            <person name="Varghese N."/>
            <person name="Submissions S."/>
        </authorList>
    </citation>
    <scope>NUCLEOTIDE SEQUENCE [LARGE SCALE GENOMIC DNA]</scope>
    <source>
        <strain evidence="3">DSM 19608</strain>
    </source>
</reference>
<dbReference type="STRING" id="1123491.SAMN02745782_00806"/>
<gene>
    <name evidence="2" type="ORF">SAMN02745782_00806</name>
</gene>
<dbReference type="Proteomes" id="UP000190834">
    <property type="component" value="Unassembled WGS sequence"/>
</dbReference>
<name>A0A1T4LYZ6_VIBCI</name>
<feature type="transmembrane region" description="Helical" evidence="1">
    <location>
        <begin position="21"/>
        <end position="40"/>
    </location>
</feature>
<dbReference type="InterPro" id="IPR021367">
    <property type="entry name" value="DUF2982"/>
</dbReference>
<dbReference type="OrthoDB" id="7061905at2"/>
<evidence type="ECO:0000313" key="3">
    <source>
        <dbReference type="Proteomes" id="UP000190834"/>
    </source>
</evidence>
<accession>A0A1T4LYZ6</accession>
<evidence type="ECO:0000313" key="2">
    <source>
        <dbReference type="EMBL" id="SJZ59861.1"/>
    </source>
</evidence>
<dbReference type="EMBL" id="FUXB01000003">
    <property type="protein sequence ID" value="SJZ59861.1"/>
    <property type="molecule type" value="Genomic_DNA"/>
</dbReference>
<dbReference type="Pfam" id="PF11201">
    <property type="entry name" value="DUF2982"/>
    <property type="match status" value="1"/>
</dbReference>
<dbReference type="GeneID" id="70582183"/>
<dbReference type="AlphaFoldDB" id="A0A1T4LYZ6"/>
<evidence type="ECO:0008006" key="4">
    <source>
        <dbReference type="Google" id="ProtNLM"/>
    </source>
</evidence>
<keyword evidence="1" id="KW-1133">Transmembrane helix</keyword>
<proteinExistence type="predicted"/>
<keyword evidence="1" id="KW-0812">Transmembrane</keyword>
<sequence length="221" mass="25593">MPTLQLSNHPFYSVTEIKRRLGLPFIILIALIILFTDWPFNALLCSFLLLIAGVGYGVLCKSWVGFTLTATHFQQHFYYGGWVVKWNNIRDIGVCSYQQEGWHQPLPWIGIQLKSYSPFLEAICPRVAREMLLSQRALLYLGAKQQEKTIMFEDIVLDSTPYKDEKGHLYTGLMAMLANRMCYQREYYGFDIYIAEADLDRNANEFVGLVRRYLAAAEPER</sequence>
<organism evidence="2 3">
    <name type="scientific">Vibrio cincinnatiensis DSM 19608</name>
    <dbReference type="NCBI Taxonomy" id="1123491"/>
    <lineage>
        <taxon>Bacteria</taxon>
        <taxon>Pseudomonadati</taxon>
        <taxon>Pseudomonadota</taxon>
        <taxon>Gammaproteobacteria</taxon>
        <taxon>Vibrionales</taxon>
        <taxon>Vibrionaceae</taxon>
        <taxon>Vibrio</taxon>
    </lineage>
</organism>
<feature type="transmembrane region" description="Helical" evidence="1">
    <location>
        <begin position="46"/>
        <end position="66"/>
    </location>
</feature>